<dbReference type="InterPro" id="IPR017452">
    <property type="entry name" value="GPCR_Rhodpsn_7TM"/>
</dbReference>
<name>A0A914C1E8_9BILA</name>
<dbReference type="PANTHER" id="PTHR47023">
    <property type="entry name" value="SEX PEPTIDE RECEPTOR"/>
    <property type="match status" value="1"/>
</dbReference>
<protein>
    <submittedName>
        <fullName evidence="8">G-protein coupled receptors family 1 profile domain-containing protein</fullName>
    </submittedName>
</protein>
<keyword evidence="7" id="KW-1185">Reference proteome</keyword>
<dbReference type="AlphaFoldDB" id="A0A914C1E8"/>
<evidence type="ECO:0000256" key="3">
    <source>
        <dbReference type="ARBA" id="ARBA00022989"/>
    </source>
</evidence>
<keyword evidence="3 5" id="KW-1133">Transmembrane helix</keyword>
<evidence type="ECO:0000313" key="7">
    <source>
        <dbReference type="Proteomes" id="UP000887540"/>
    </source>
</evidence>
<evidence type="ECO:0000256" key="5">
    <source>
        <dbReference type="SAM" id="Phobius"/>
    </source>
</evidence>
<keyword evidence="2 5" id="KW-0812">Transmembrane</keyword>
<dbReference type="InterPro" id="IPR019427">
    <property type="entry name" value="7TM_GPCR_serpentine_rcpt_Srw"/>
</dbReference>
<feature type="transmembrane region" description="Helical" evidence="5">
    <location>
        <begin position="67"/>
        <end position="86"/>
    </location>
</feature>
<evidence type="ECO:0000256" key="1">
    <source>
        <dbReference type="ARBA" id="ARBA00004370"/>
    </source>
</evidence>
<accession>A0A914C1E8</accession>
<dbReference type="Gene3D" id="1.20.1070.10">
    <property type="entry name" value="Rhodopsin 7-helix transmembrane proteins"/>
    <property type="match status" value="1"/>
</dbReference>
<proteinExistence type="predicted"/>
<feature type="transmembrane region" description="Helical" evidence="5">
    <location>
        <begin position="185"/>
        <end position="205"/>
    </location>
</feature>
<evidence type="ECO:0000256" key="2">
    <source>
        <dbReference type="ARBA" id="ARBA00022692"/>
    </source>
</evidence>
<dbReference type="Proteomes" id="UP000887540">
    <property type="component" value="Unplaced"/>
</dbReference>
<evidence type="ECO:0000259" key="6">
    <source>
        <dbReference type="PROSITE" id="PS50262"/>
    </source>
</evidence>
<dbReference type="Pfam" id="PF10324">
    <property type="entry name" value="7TM_GPCR_Srw"/>
    <property type="match status" value="1"/>
</dbReference>
<sequence length="350" mass="40598">MQQQDVTAISFPSSPGCAWSNHTQVEAERCLKYGTFYDGCNKTCHQDMNFLRLSHHVELEYVIYGKLFPFLVFLVVVANVLVALVLSQKHMITPTNMVLKYMAVADLCVGLVPLPWTFFYYTLQFNEHDDKLELWWCYMYKYSMDAIPPVCHNIAMWLTVLLAGQRYVSIEYPLQSKEICSLKNVRIATIIITITSIICGLPKSMDYYFDTYEGWAYLLPGQWIKTRTCMAGPTWLLRKVGTNTFFNVYFWVRVIGFIIVPSMLLILLNALLIRGIRQAQKRKEMLLREKRAREAQRQIDSNSTSLMLVMVNSLEKQPSLTCYICWNSLFKTSITQTIISSAEHKNHIRL</sequence>
<keyword evidence="4 5" id="KW-0472">Membrane</keyword>
<dbReference type="PROSITE" id="PS50262">
    <property type="entry name" value="G_PROTEIN_RECEP_F1_2"/>
    <property type="match status" value="1"/>
</dbReference>
<dbReference type="GO" id="GO:0008528">
    <property type="term" value="F:G protein-coupled peptide receptor activity"/>
    <property type="evidence" value="ECO:0007669"/>
    <property type="project" value="InterPro"/>
</dbReference>
<dbReference type="InterPro" id="IPR000276">
    <property type="entry name" value="GPCR_Rhodpsn"/>
</dbReference>
<evidence type="ECO:0000256" key="4">
    <source>
        <dbReference type="ARBA" id="ARBA00023136"/>
    </source>
</evidence>
<feature type="transmembrane region" description="Helical" evidence="5">
    <location>
        <begin position="248"/>
        <end position="273"/>
    </location>
</feature>
<dbReference type="InterPro" id="IPR053071">
    <property type="entry name" value="GPCR1-related_rcpt"/>
</dbReference>
<comment type="subcellular location">
    <subcellularLocation>
        <location evidence="1">Membrane</location>
    </subcellularLocation>
</comment>
<dbReference type="PRINTS" id="PR00237">
    <property type="entry name" value="GPCRRHODOPSN"/>
</dbReference>
<organism evidence="7 8">
    <name type="scientific">Acrobeloides nanus</name>
    <dbReference type="NCBI Taxonomy" id="290746"/>
    <lineage>
        <taxon>Eukaryota</taxon>
        <taxon>Metazoa</taxon>
        <taxon>Ecdysozoa</taxon>
        <taxon>Nematoda</taxon>
        <taxon>Chromadorea</taxon>
        <taxon>Rhabditida</taxon>
        <taxon>Tylenchina</taxon>
        <taxon>Cephalobomorpha</taxon>
        <taxon>Cephaloboidea</taxon>
        <taxon>Cephalobidae</taxon>
        <taxon>Acrobeloides</taxon>
    </lineage>
</organism>
<dbReference type="WBParaSite" id="ACRNAN_Path_1509.g5878.t1">
    <property type="protein sequence ID" value="ACRNAN_Path_1509.g5878.t1"/>
    <property type="gene ID" value="ACRNAN_Path_1509.g5878"/>
</dbReference>
<feature type="domain" description="G-protein coupled receptors family 1 profile" evidence="6">
    <location>
        <begin position="78"/>
        <end position="311"/>
    </location>
</feature>
<dbReference type="GO" id="GO:0016020">
    <property type="term" value="C:membrane"/>
    <property type="evidence" value="ECO:0007669"/>
    <property type="project" value="UniProtKB-SubCell"/>
</dbReference>
<reference evidence="8" key="1">
    <citation type="submission" date="2022-11" db="UniProtKB">
        <authorList>
            <consortium name="WormBaseParasite"/>
        </authorList>
    </citation>
    <scope>IDENTIFICATION</scope>
</reference>
<evidence type="ECO:0000313" key="8">
    <source>
        <dbReference type="WBParaSite" id="ACRNAN_Path_1509.g5878.t1"/>
    </source>
</evidence>
<feature type="transmembrane region" description="Helical" evidence="5">
    <location>
        <begin position="98"/>
        <end position="122"/>
    </location>
</feature>
<dbReference type="SUPFAM" id="SSF81321">
    <property type="entry name" value="Family A G protein-coupled receptor-like"/>
    <property type="match status" value="1"/>
</dbReference>
<dbReference type="PANTHER" id="PTHR47023:SF5">
    <property type="entry name" value="SEX PEPTIDE RECEPTOR-RELATED PROTEIN 2"/>
    <property type="match status" value="1"/>
</dbReference>